<evidence type="ECO:0000256" key="2">
    <source>
        <dbReference type="ARBA" id="ARBA00022692"/>
    </source>
</evidence>
<dbReference type="InterPro" id="IPR005829">
    <property type="entry name" value="Sugar_transporter_CS"/>
</dbReference>
<dbReference type="Gene3D" id="1.20.1250.20">
    <property type="entry name" value="MFS general substrate transporter like domains"/>
    <property type="match status" value="1"/>
</dbReference>
<feature type="region of interest" description="Disordered" evidence="5">
    <location>
        <begin position="1"/>
        <end position="48"/>
    </location>
</feature>
<evidence type="ECO:0000259" key="7">
    <source>
        <dbReference type="PROSITE" id="PS50850"/>
    </source>
</evidence>
<evidence type="ECO:0000313" key="8">
    <source>
        <dbReference type="EMBL" id="VUC37538.1"/>
    </source>
</evidence>
<feature type="domain" description="Major facilitator superfamily (MFS) profile" evidence="7">
    <location>
        <begin position="57"/>
        <end position="492"/>
    </location>
</feature>
<dbReference type="Proteomes" id="UP000766486">
    <property type="component" value="Unassembled WGS sequence"/>
</dbReference>
<evidence type="ECO:0000256" key="3">
    <source>
        <dbReference type="ARBA" id="ARBA00022989"/>
    </source>
</evidence>
<feature type="transmembrane region" description="Helical" evidence="6">
    <location>
        <begin position="95"/>
        <end position="115"/>
    </location>
</feature>
<proteinExistence type="predicted"/>
<sequence>MSSQMVQKSDIEAGSNSEADTKGTARISHQDIENATWDGPEDPNNPYNWPESRKIAVGIVCSVSQLVTTMSASMIVPALDQILQDVGFGPSTGQVAFSVFFLGLGFAPFVVAPLAEVFGRKPVWLAGNIFYVFWNAMCPVGHSPALMIVGRLLSGSGASVGITLTGPVLADMYQAKDRGKAVAIAGLLPYLGPALGPIIGGVAAQHLWWPWLFWILSIFDAAGLVIGYFVIHESYAPVLLRRKLEATLDEASKSPKNWKNRLQETWDMVPSRLGPALRIPFRLLILHPSIQIIAFGTALAFGVYTLVLSTFAQLFHQAYRQSSTTASLHYIAIAMGAFACAQAGGPLMDLIWRRMKAARPDTEPTPEYRVPYMLVGIIPGVAGLFCYAWAAERVTHWVVVDIGAGIFTCGSFMFSQGLLAYLLDEFSNTQSASANAASRVGTYVLGFAFPIFAPELYSSLGYGWGNTLLGILLAVFGVLTILLLHLRGEKLRSIGREKVQGTV</sequence>
<feature type="transmembrane region" description="Helical" evidence="6">
    <location>
        <begin position="211"/>
        <end position="231"/>
    </location>
</feature>
<feature type="transmembrane region" description="Helical" evidence="6">
    <location>
        <begin position="122"/>
        <end position="142"/>
    </location>
</feature>
<keyword evidence="4 6" id="KW-0472">Membrane</keyword>
<dbReference type="PROSITE" id="PS00216">
    <property type="entry name" value="SUGAR_TRANSPORT_1"/>
    <property type="match status" value="1"/>
</dbReference>
<feature type="transmembrane region" description="Helical" evidence="6">
    <location>
        <begin position="182"/>
        <end position="205"/>
    </location>
</feature>
<dbReference type="EMBL" id="CABFNS010000995">
    <property type="protein sequence ID" value="VUC37538.1"/>
    <property type="molecule type" value="Genomic_DNA"/>
</dbReference>
<organism evidence="8 9">
    <name type="scientific">Bionectria ochroleuca</name>
    <name type="common">Gliocladium roseum</name>
    <dbReference type="NCBI Taxonomy" id="29856"/>
    <lineage>
        <taxon>Eukaryota</taxon>
        <taxon>Fungi</taxon>
        <taxon>Dikarya</taxon>
        <taxon>Ascomycota</taxon>
        <taxon>Pezizomycotina</taxon>
        <taxon>Sordariomycetes</taxon>
        <taxon>Hypocreomycetidae</taxon>
        <taxon>Hypocreales</taxon>
        <taxon>Bionectriaceae</taxon>
        <taxon>Clonostachys</taxon>
    </lineage>
</organism>
<dbReference type="PROSITE" id="PS50850">
    <property type="entry name" value="MFS"/>
    <property type="match status" value="1"/>
</dbReference>
<keyword evidence="2 6" id="KW-0812">Transmembrane</keyword>
<dbReference type="PANTHER" id="PTHR23502">
    <property type="entry name" value="MAJOR FACILITATOR SUPERFAMILY"/>
    <property type="match status" value="1"/>
</dbReference>
<evidence type="ECO:0000256" key="6">
    <source>
        <dbReference type="SAM" id="Phobius"/>
    </source>
</evidence>
<evidence type="ECO:0000256" key="1">
    <source>
        <dbReference type="ARBA" id="ARBA00004141"/>
    </source>
</evidence>
<evidence type="ECO:0000313" key="9">
    <source>
        <dbReference type="Proteomes" id="UP000766486"/>
    </source>
</evidence>
<feature type="transmembrane region" description="Helical" evidence="6">
    <location>
        <begin position="55"/>
        <end position="75"/>
    </location>
</feature>
<feature type="transmembrane region" description="Helical" evidence="6">
    <location>
        <begin position="436"/>
        <end position="453"/>
    </location>
</feature>
<keyword evidence="9" id="KW-1185">Reference proteome</keyword>
<dbReference type="InterPro" id="IPR011701">
    <property type="entry name" value="MFS"/>
</dbReference>
<feature type="transmembrane region" description="Helical" evidence="6">
    <location>
        <begin position="148"/>
        <end position="170"/>
    </location>
</feature>
<feature type="transmembrane region" description="Helical" evidence="6">
    <location>
        <begin position="292"/>
        <end position="315"/>
    </location>
</feature>
<dbReference type="PANTHER" id="PTHR23502:SF60">
    <property type="entry name" value="MAJOR FACILITATOR SUPERFAMILY (MFS) PROFILE DOMAIN-CONTAINING PROTEIN-RELATED"/>
    <property type="match status" value="1"/>
</dbReference>
<evidence type="ECO:0000256" key="4">
    <source>
        <dbReference type="ARBA" id="ARBA00023136"/>
    </source>
</evidence>
<evidence type="ECO:0000256" key="5">
    <source>
        <dbReference type="SAM" id="MobiDB-lite"/>
    </source>
</evidence>
<reference evidence="8 9" key="1">
    <citation type="submission" date="2019-06" db="EMBL/GenBank/DDBJ databases">
        <authorList>
            <person name="Broberg M."/>
        </authorList>
    </citation>
    <scope>NUCLEOTIDE SEQUENCE [LARGE SCALE GENOMIC DNA]</scope>
</reference>
<feature type="transmembrane region" description="Helical" evidence="6">
    <location>
        <begin position="327"/>
        <end position="352"/>
    </location>
</feature>
<keyword evidence="3 6" id="KW-1133">Transmembrane helix</keyword>
<accession>A0ABY6V3H3</accession>
<dbReference type="InterPro" id="IPR036259">
    <property type="entry name" value="MFS_trans_sf"/>
</dbReference>
<feature type="transmembrane region" description="Helical" evidence="6">
    <location>
        <begin position="372"/>
        <end position="390"/>
    </location>
</feature>
<feature type="transmembrane region" description="Helical" evidence="6">
    <location>
        <begin position="465"/>
        <end position="486"/>
    </location>
</feature>
<dbReference type="SUPFAM" id="SSF103473">
    <property type="entry name" value="MFS general substrate transporter"/>
    <property type="match status" value="1"/>
</dbReference>
<gene>
    <name evidence="8" type="ORF">CLO192961_LOCUS475684</name>
</gene>
<dbReference type="Pfam" id="PF07690">
    <property type="entry name" value="MFS_1"/>
    <property type="match status" value="1"/>
</dbReference>
<comment type="subcellular location">
    <subcellularLocation>
        <location evidence="1">Membrane</location>
        <topology evidence="1">Multi-pass membrane protein</topology>
    </subcellularLocation>
</comment>
<comment type="caution">
    <text evidence="8">The sequence shown here is derived from an EMBL/GenBank/DDBJ whole genome shotgun (WGS) entry which is preliminary data.</text>
</comment>
<feature type="compositionally biased region" description="Basic and acidic residues" evidence="5">
    <location>
        <begin position="19"/>
        <end position="32"/>
    </location>
</feature>
<feature type="transmembrane region" description="Helical" evidence="6">
    <location>
        <begin position="402"/>
        <end position="424"/>
    </location>
</feature>
<dbReference type="InterPro" id="IPR020846">
    <property type="entry name" value="MFS_dom"/>
</dbReference>
<protein>
    <recommendedName>
        <fullName evidence="7">Major facilitator superfamily (MFS) profile domain-containing protein</fullName>
    </recommendedName>
</protein>
<name>A0ABY6V3H3_BIOOC</name>